<dbReference type="AlphaFoldDB" id="A0A022VTR4"/>
<sequence>MENNQLTVIKTSQFSLCNRYLEVSRFEAEHSGVRKMIGSQDEAASEKVVDDQTWLMLVRSSSLRILLAPDSLLTDRQLPAYVLHTKEPIVKLPITPEVPKQLEYPFVHSSPQAQAHGETPVLSRSLRGSGVAQHVNSPPTT</sequence>
<accession>A0A022VTR4</accession>
<protein>
    <submittedName>
        <fullName evidence="2">Uncharacterized protein</fullName>
    </submittedName>
</protein>
<gene>
    <name evidence="2" type="ORF">H103_07018</name>
</gene>
<reference evidence="2" key="1">
    <citation type="submission" date="2014-02" db="EMBL/GenBank/DDBJ databases">
        <title>The Genome Sequence of Trichophyton rubrum (morphotype fischeri) CBS 288.86.</title>
        <authorList>
            <consortium name="The Broad Institute Genomics Platform"/>
            <person name="Cuomo C.A."/>
            <person name="White T.C."/>
            <person name="Graser Y."/>
            <person name="Martinez-Rossi N."/>
            <person name="Heitman J."/>
            <person name="Young S.K."/>
            <person name="Zeng Q."/>
            <person name="Gargeya S."/>
            <person name="Abouelleil A."/>
            <person name="Alvarado L."/>
            <person name="Chapman S.B."/>
            <person name="Gainer-Dewar J."/>
            <person name="Goldberg J."/>
            <person name="Griggs A."/>
            <person name="Gujja S."/>
            <person name="Hansen M."/>
            <person name="Howarth C."/>
            <person name="Imamovic A."/>
            <person name="Larimer J."/>
            <person name="Martinez D."/>
            <person name="Murphy C."/>
            <person name="Pearson M.D."/>
            <person name="Persinoti G."/>
            <person name="Poon T."/>
            <person name="Priest M."/>
            <person name="Roberts A.D."/>
            <person name="Saif S."/>
            <person name="Shea T.D."/>
            <person name="Sykes S.N."/>
            <person name="Wortman J."/>
            <person name="Nusbaum C."/>
            <person name="Birren B."/>
        </authorList>
    </citation>
    <scope>NUCLEOTIDE SEQUENCE [LARGE SCALE GENOMIC DNA]</scope>
    <source>
        <strain evidence="2">CBS 288.86</strain>
    </source>
</reference>
<evidence type="ECO:0000256" key="1">
    <source>
        <dbReference type="SAM" id="MobiDB-lite"/>
    </source>
</evidence>
<feature type="region of interest" description="Disordered" evidence="1">
    <location>
        <begin position="110"/>
        <end position="141"/>
    </location>
</feature>
<organism evidence="2">
    <name type="scientific">Trichophyton rubrum CBS 288.86</name>
    <dbReference type="NCBI Taxonomy" id="1215330"/>
    <lineage>
        <taxon>Eukaryota</taxon>
        <taxon>Fungi</taxon>
        <taxon>Dikarya</taxon>
        <taxon>Ascomycota</taxon>
        <taxon>Pezizomycotina</taxon>
        <taxon>Eurotiomycetes</taxon>
        <taxon>Eurotiomycetidae</taxon>
        <taxon>Onygenales</taxon>
        <taxon>Arthrodermataceae</taxon>
        <taxon>Trichophyton</taxon>
    </lineage>
</organism>
<name>A0A022VTR4_TRIRU</name>
<dbReference type="HOGENOM" id="CLU_152121_0_0_1"/>
<dbReference type="EMBL" id="KK207902">
    <property type="protein sequence ID" value="EZF49441.1"/>
    <property type="molecule type" value="Genomic_DNA"/>
</dbReference>
<dbReference type="OrthoDB" id="10622338at2759"/>
<dbReference type="Proteomes" id="UP000023758">
    <property type="component" value="Unassembled WGS sequence"/>
</dbReference>
<evidence type="ECO:0000313" key="2">
    <source>
        <dbReference type="EMBL" id="EZF49441.1"/>
    </source>
</evidence>
<proteinExistence type="predicted"/>